<dbReference type="GO" id="GO:0043565">
    <property type="term" value="F:sequence-specific DNA binding"/>
    <property type="evidence" value="ECO:0007669"/>
    <property type="project" value="InterPro"/>
</dbReference>
<dbReference type="InterPro" id="IPR036390">
    <property type="entry name" value="WH_DNA-bd_sf"/>
</dbReference>
<keyword evidence="3" id="KW-0804">Transcription</keyword>
<organism evidence="5 6">
    <name type="scientific">Mesorhizobium zhangyense</name>
    <dbReference type="NCBI Taxonomy" id="1776730"/>
    <lineage>
        <taxon>Bacteria</taxon>
        <taxon>Pseudomonadati</taxon>
        <taxon>Pseudomonadota</taxon>
        <taxon>Alphaproteobacteria</taxon>
        <taxon>Hyphomicrobiales</taxon>
        <taxon>Phyllobacteriaceae</taxon>
        <taxon>Mesorhizobium</taxon>
    </lineage>
</organism>
<dbReference type="PANTHER" id="PTHR30154">
    <property type="entry name" value="LEUCINE-RESPONSIVE REGULATORY PROTEIN"/>
    <property type="match status" value="1"/>
</dbReference>
<dbReference type="Gene3D" id="1.10.10.10">
    <property type="entry name" value="Winged helix-like DNA-binding domain superfamily/Winged helix DNA-binding domain"/>
    <property type="match status" value="1"/>
</dbReference>
<dbReference type="AlphaFoldDB" id="A0A7C9REB0"/>
<dbReference type="InterPro" id="IPR019888">
    <property type="entry name" value="Tscrpt_reg_AsnC-like"/>
</dbReference>
<dbReference type="InterPro" id="IPR000485">
    <property type="entry name" value="AsnC-type_HTH_dom"/>
</dbReference>
<dbReference type="SUPFAM" id="SSF46785">
    <property type="entry name" value="Winged helix' DNA-binding domain"/>
    <property type="match status" value="1"/>
</dbReference>
<dbReference type="EMBL" id="JAAKZG010000017">
    <property type="protein sequence ID" value="NGN44573.1"/>
    <property type="molecule type" value="Genomic_DNA"/>
</dbReference>
<feature type="domain" description="HTH asnC-type" evidence="4">
    <location>
        <begin position="3"/>
        <end position="64"/>
    </location>
</feature>
<protein>
    <submittedName>
        <fullName evidence="5">Lrp/AsnC family transcriptional regulator</fullName>
    </submittedName>
</protein>
<sequence length="160" mass="17893">MTLDTIDRNILANLQADGRITINDLADRVGLSATPCLRRVKRLERDGIIKGYASHVDQVLVGLPVSVFVNVTLQRQAEAELEEFEATVMKYPEVMECYLMTGTSDYLLRIVAADLFAYERFLKSTLTRISGIANIQSSFALKQVVYRTALPIAAHEAKTR</sequence>
<dbReference type="GO" id="GO:0005829">
    <property type="term" value="C:cytosol"/>
    <property type="evidence" value="ECO:0007669"/>
    <property type="project" value="TreeGrafter"/>
</dbReference>
<dbReference type="GO" id="GO:0006355">
    <property type="term" value="P:regulation of DNA-templated transcription"/>
    <property type="evidence" value="ECO:0007669"/>
    <property type="project" value="UniProtKB-ARBA"/>
</dbReference>
<dbReference type="PRINTS" id="PR00033">
    <property type="entry name" value="HTHASNC"/>
</dbReference>
<dbReference type="CDD" id="cd00090">
    <property type="entry name" value="HTH_ARSR"/>
    <property type="match status" value="1"/>
</dbReference>
<dbReference type="Gene3D" id="3.30.70.920">
    <property type="match status" value="1"/>
</dbReference>
<dbReference type="PANTHER" id="PTHR30154:SF34">
    <property type="entry name" value="TRANSCRIPTIONAL REGULATOR AZLB"/>
    <property type="match status" value="1"/>
</dbReference>
<dbReference type="RefSeq" id="WP_165120957.1">
    <property type="nucleotide sequence ID" value="NZ_JAAKZG010000017.1"/>
</dbReference>
<dbReference type="InterPro" id="IPR019887">
    <property type="entry name" value="Tscrpt_reg_AsnC/Lrp_C"/>
</dbReference>
<accession>A0A7C9REB0</accession>
<dbReference type="PROSITE" id="PS50956">
    <property type="entry name" value="HTH_ASNC_2"/>
    <property type="match status" value="1"/>
</dbReference>
<dbReference type="PROSITE" id="PS00519">
    <property type="entry name" value="HTH_ASNC_1"/>
    <property type="match status" value="1"/>
</dbReference>
<evidence type="ECO:0000256" key="2">
    <source>
        <dbReference type="ARBA" id="ARBA00023125"/>
    </source>
</evidence>
<reference evidence="5 6" key="1">
    <citation type="submission" date="2020-02" db="EMBL/GenBank/DDBJ databases">
        <title>Genome sequence of the type strain CGMCC 1.15528 of Mesorhizobium zhangyense.</title>
        <authorList>
            <person name="Gao J."/>
            <person name="Sun J."/>
        </authorList>
    </citation>
    <scope>NUCLEOTIDE SEQUENCE [LARGE SCALE GENOMIC DNA]</scope>
    <source>
        <strain evidence="5 6">CGMCC 1.15528</strain>
    </source>
</reference>
<dbReference type="GO" id="GO:0043200">
    <property type="term" value="P:response to amino acid"/>
    <property type="evidence" value="ECO:0007669"/>
    <property type="project" value="TreeGrafter"/>
</dbReference>
<keyword evidence="2" id="KW-0238">DNA-binding</keyword>
<dbReference type="InterPro" id="IPR011008">
    <property type="entry name" value="Dimeric_a/b-barrel"/>
</dbReference>
<name>A0A7C9REB0_9HYPH</name>
<dbReference type="SMART" id="SM00344">
    <property type="entry name" value="HTH_ASNC"/>
    <property type="match status" value="1"/>
</dbReference>
<keyword evidence="6" id="KW-1185">Reference proteome</keyword>
<evidence type="ECO:0000313" key="5">
    <source>
        <dbReference type="EMBL" id="NGN44573.1"/>
    </source>
</evidence>
<dbReference type="InterPro" id="IPR036388">
    <property type="entry name" value="WH-like_DNA-bd_sf"/>
</dbReference>
<evidence type="ECO:0000259" key="4">
    <source>
        <dbReference type="PROSITE" id="PS50956"/>
    </source>
</evidence>
<comment type="caution">
    <text evidence="5">The sequence shown here is derived from an EMBL/GenBank/DDBJ whole genome shotgun (WGS) entry which is preliminary data.</text>
</comment>
<keyword evidence="1" id="KW-0805">Transcription regulation</keyword>
<gene>
    <name evidence="5" type="ORF">G6N74_26290</name>
</gene>
<dbReference type="InterPro" id="IPR019885">
    <property type="entry name" value="Tscrpt_reg_HTH_AsnC-type_CS"/>
</dbReference>
<dbReference type="InterPro" id="IPR011991">
    <property type="entry name" value="ArsR-like_HTH"/>
</dbReference>
<evidence type="ECO:0000313" key="6">
    <source>
        <dbReference type="Proteomes" id="UP000481252"/>
    </source>
</evidence>
<dbReference type="Pfam" id="PF01037">
    <property type="entry name" value="AsnC_trans_reg"/>
    <property type="match status" value="1"/>
</dbReference>
<dbReference type="SUPFAM" id="SSF54909">
    <property type="entry name" value="Dimeric alpha+beta barrel"/>
    <property type="match status" value="1"/>
</dbReference>
<dbReference type="Pfam" id="PF13412">
    <property type="entry name" value="HTH_24"/>
    <property type="match status" value="1"/>
</dbReference>
<dbReference type="Proteomes" id="UP000481252">
    <property type="component" value="Unassembled WGS sequence"/>
</dbReference>
<evidence type="ECO:0000256" key="3">
    <source>
        <dbReference type="ARBA" id="ARBA00023163"/>
    </source>
</evidence>
<evidence type="ECO:0000256" key="1">
    <source>
        <dbReference type="ARBA" id="ARBA00023015"/>
    </source>
</evidence>
<proteinExistence type="predicted"/>